<reference evidence="1" key="1">
    <citation type="journal article" date="2015" name="Nature">
        <title>Complex archaea that bridge the gap between prokaryotes and eukaryotes.</title>
        <authorList>
            <person name="Spang A."/>
            <person name="Saw J.H."/>
            <person name="Jorgensen S.L."/>
            <person name="Zaremba-Niedzwiedzka K."/>
            <person name="Martijn J."/>
            <person name="Lind A.E."/>
            <person name="van Eijk R."/>
            <person name="Schleper C."/>
            <person name="Guy L."/>
            <person name="Ettema T.J."/>
        </authorList>
    </citation>
    <scope>NUCLEOTIDE SEQUENCE</scope>
</reference>
<comment type="caution">
    <text evidence="1">The sequence shown here is derived from an EMBL/GenBank/DDBJ whole genome shotgun (WGS) entry which is preliminary data.</text>
</comment>
<protein>
    <submittedName>
        <fullName evidence="1">Uncharacterized protein</fullName>
    </submittedName>
</protein>
<gene>
    <name evidence="1" type="ORF">LCGC14_1911450</name>
</gene>
<accession>A0A0F9FU42</accession>
<sequence>MNRIEIQLLSRGVVSRRRALNSPLRQGSAELVQYYADFTPWGASTSYPMTAPVLKVLDQDGTDVTYGGHVSVVTAAPVDGGTGYSVDDILTLTEAGSSGDATVTVLTVSAGVILTVELTDVGYNYTTGTKATTGGNNDATIAITTVTDAELVVKASVSVVNSIELQFNLTNVIAGDRFRVFMKGTVNSLIEEAWLYVDGEL</sequence>
<organism evidence="1">
    <name type="scientific">marine sediment metagenome</name>
    <dbReference type="NCBI Taxonomy" id="412755"/>
    <lineage>
        <taxon>unclassified sequences</taxon>
        <taxon>metagenomes</taxon>
        <taxon>ecological metagenomes</taxon>
    </lineage>
</organism>
<dbReference type="EMBL" id="LAZR01020196">
    <property type="protein sequence ID" value="KKL89763.1"/>
    <property type="molecule type" value="Genomic_DNA"/>
</dbReference>
<name>A0A0F9FU42_9ZZZZ</name>
<dbReference type="AlphaFoldDB" id="A0A0F9FU42"/>
<proteinExistence type="predicted"/>
<evidence type="ECO:0000313" key="1">
    <source>
        <dbReference type="EMBL" id="KKL89763.1"/>
    </source>
</evidence>